<organism evidence="2 3">
    <name type="scientific">Trueperella bonasi</name>
    <dbReference type="NCBI Taxonomy" id="312286"/>
    <lineage>
        <taxon>Bacteria</taxon>
        <taxon>Bacillati</taxon>
        <taxon>Actinomycetota</taxon>
        <taxon>Actinomycetes</taxon>
        <taxon>Actinomycetales</taxon>
        <taxon>Actinomycetaceae</taxon>
        <taxon>Trueperella</taxon>
    </lineage>
</organism>
<feature type="transmembrane region" description="Helical" evidence="1">
    <location>
        <begin position="45"/>
        <end position="67"/>
    </location>
</feature>
<protein>
    <recommendedName>
        <fullName evidence="4">ATP synthase protein I</fullName>
    </recommendedName>
</protein>
<proteinExistence type="predicted"/>
<keyword evidence="1" id="KW-0812">Transmembrane</keyword>
<dbReference type="RefSeq" id="WP_307682955.1">
    <property type="nucleotide sequence ID" value="NZ_JAUSQX010000001.1"/>
</dbReference>
<feature type="transmembrane region" description="Helical" evidence="1">
    <location>
        <begin position="20"/>
        <end position="39"/>
    </location>
</feature>
<sequence length="135" mass="13620">MRRRRPGERYSAEGLQARAALAAMLGTGAVTGLGVLIAPVHAESIGAAGAVTVALHLITVGVSVLLARFDVPSAVGIGAYSVKLFVLAGALVYLQGLECMNMRAVLGTLIATIVVSLAITAVILSKGPGPTVGDE</sequence>
<keyword evidence="1" id="KW-0472">Membrane</keyword>
<keyword evidence="3" id="KW-1185">Reference proteome</keyword>
<dbReference type="EMBL" id="JAUSQX010000001">
    <property type="protein sequence ID" value="MDP9806749.1"/>
    <property type="molecule type" value="Genomic_DNA"/>
</dbReference>
<reference evidence="2 3" key="1">
    <citation type="submission" date="2023-07" db="EMBL/GenBank/DDBJ databases">
        <title>Sequencing the genomes of 1000 actinobacteria strains.</title>
        <authorList>
            <person name="Klenk H.-P."/>
        </authorList>
    </citation>
    <scope>NUCLEOTIDE SEQUENCE [LARGE SCALE GENOMIC DNA]</scope>
    <source>
        <strain evidence="2 3">DSM 17163</strain>
    </source>
</reference>
<keyword evidence="1" id="KW-1133">Transmembrane helix</keyword>
<name>A0ABT9NH64_9ACTO</name>
<dbReference type="Proteomes" id="UP001243212">
    <property type="component" value="Unassembled WGS sequence"/>
</dbReference>
<feature type="transmembrane region" description="Helical" evidence="1">
    <location>
        <begin position="74"/>
        <end position="93"/>
    </location>
</feature>
<gene>
    <name evidence="2" type="ORF">J2S70_001331</name>
</gene>
<evidence type="ECO:0000313" key="2">
    <source>
        <dbReference type="EMBL" id="MDP9806749.1"/>
    </source>
</evidence>
<feature type="transmembrane region" description="Helical" evidence="1">
    <location>
        <begin position="105"/>
        <end position="124"/>
    </location>
</feature>
<evidence type="ECO:0000256" key="1">
    <source>
        <dbReference type="SAM" id="Phobius"/>
    </source>
</evidence>
<evidence type="ECO:0008006" key="4">
    <source>
        <dbReference type="Google" id="ProtNLM"/>
    </source>
</evidence>
<evidence type="ECO:0000313" key="3">
    <source>
        <dbReference type="Proteomes" id="UP001243212"/>
    </source>
</evidence>
<comment type="caution">
    <text evidence="2">The sequence shown here is derived from an EMBL/GenBank/DDBJ whole genome shotgun (WGS) entry which is preliminary data.</text>
</comment>
<accession>A0ABT9NH64</accession>